<dbReference type="AlphaFoldDB" id="A0A9N9IY50"/>
<gene>
    <name evidence="2" type="ORF">FCALED_LOCUS16543</name>
</gene>
<proteinExistence type="predicted"/>
<organism evidence="2 3">
    <name type="scientific">Funneliformis caledonium</name>
    <dbReference type="NCBI Taxonomy" id="1117310"/>
    <lineage>
        <taxon>Eukaryota</taxon>
        <taxon>Fungi</taxon>
        <taxon>Fungi incertae sedis</taxon>
        <taxon>Mucoromycota</taxon>
        <taxon>Glomeromycotina</taxon>
        <taxon>Glomeromycetes</taxon>
        <taxon>Glomerales</taxon>
        <taxon>Glomeraceae</taxon>
        <taxon>Funneliformis</taxon>
    </lineage>
</organism>
<dbReference type="Proteomes" id="UP000789570">
    <property type="component" value="Unassembled WGS sequence"/>
</dbReference>
<feature type="compositionally biased region" description="Acidic residues" evidence="1">
    <location>
        <begin position="37"/>
        <end position="47"/>
    </location>
</feature>
<feature type="region of interest" description="Disordered" evidence="1">
    <location>
        <begin position="1"/>
        <end position="59"/>
    </location>
</feature>
<feature type="compositionally biased region" description="Polar residues" evidence="1">
    <location>
        <begin position="1"/>
        <end position="10"/>
    </location>
</feature>
<sequence length="98" mass="11411">MAALIISQQETKPKKKKFFSRNQQGQYDNHRDRNDPTDEENDDEEENQNNYDPHQGFIKKGYSNKDIQELRVAGEKGFCDELVIILKKSPHACAEDLK</sequence>
<reference evidence="2" key="1">
    <citation type="submission" date="2021-06" db="EMBL/GenBank/DDBJ databases">
        <authorList>
            <person name="Kallberg Y."/>
            <person name="Tangrot J."/>
            <person name="Rosling A."/>
        </authorList>
    </citation>
    <scope>NUCLEOTIDE SEQUENCE</scope>
    <source>
        <strain evidence="2">UK204</strain>
    </source>
</reference>
<evidence type="ECO:0000256" key="1">
    <source>
        <dbReference type="SAM" id="MobiDB-lite"/>
    </source>
</evidence>
<evidence type="ECO:0000313" key="3">
    <source>
        <dbReference type="Proteomes" id="UP000789570"/>
    </source>
</evidence>
<keyword evidence="3" id="KW-1185">Reference proteome</keyword>
<protein>
    <submittedName>
        <fullName evidence="2">11301_t:CDS:1</fullName>
    </submittedName>
</protein>
<evidence type="ECO:0000313" key="2">
    <source>
        <dbReference type="EMBL" id="CAG8754945.1"/>
    </source>
</evidence>
<name>A0A9N9IY50_9GLOM</name>
<comment type="caution">
    <text evidence="2">The sequence shown here is derived from an EMBL/GenBank/DDBJ whole genome shotgun (WGS) entry which is preliminary data.</text>
</comment>
<dbReference type="EMBL" id="CAJVPQ010019888">
    <property type="protein sequence ID" value="CAG8754945.1"/>
    <property type="molecule type" value="Genomic_DNA"/>
</dbReference>
<accession>A0A9N9IY50</accession>